<feature type="region of interest" description="Disordered" evidence="3">
    <location>
        <begin position="80"/>
        <end position="107"/>
    </location>
</feature>
<dbReference type="OrthoDB" id="1099063at2759"/>
<protein>
    <submittedName>
        <fullName evidence="5">Serine/arginine-rich splicing factor 4-like</fullName>
    </submittedName>
</protein>
<evidence type="ECO:0000313" key="6">
    <source>
        <dbReference type="Proteomes" id="UP000192247"/>
    </source>
</evidence>
<dbReference type="FunCoup" id="A0A1V9XJH2">
    <property type="interactions" value="123"/>
</dbReference>
<dbReference type="PANTHER" id="PTHR48038:SF1">
    <property type="entry name" value="RIBONUCLEOPROTEIN RB97D"/>
    <property type="match status" value="1"/>
</dbReference>
<dbReference type="EMBL" id="MNPL01009676">
    <property type="protein sequence ID" value="OQR73591.1"/>
    <property type="molecule type" value="Genomic_DNA"/>
</dbReference>
<dbReference type="Pfam" id="PF00076">
    <property type="entry name" value="RRM_1"/>
    <property type="match status" value="1"/>
</dbReference>
<dbReference type="InterPro" id="IPR000504">
    <property type="entry name" value="RRM_dom"/>
</dbReference>
<dbReference type="SUPFAM" id="SSF54928">
    <property type="entry name" value="RNA-binding domain, RBD"/>
    <property type="match status" value="1"/>
</dbReference>
<evidence type="ECO:0000256" key="1">
    <source>
        <dbReference type="ARBA" id="ARBA00022884"/>
    </source>
</evidence>
<gene>
    <name evidence="5" type="ORF">BIW11_09636</name>
</gene>
<dbReference type="STRING" id="418985.A0A1V9XJH2"/>
<sequence length="107" mass="12099">MGRANDCRLYVGRLSHRTRERDLDRLFAPFGKIREILLKAGFAFVEFDDPRDAEDACYELNGRDLLGDRILVEMAKGTERGRGGLPMRGDTSSRGWFSHSVTGQALH</sequence>
<dbReference type="Gene3D" id="3.30.70.330">
    <property type="match status" value="1"/>
</dbReference>
<dbReference type="InParanoid" id="A0A1V9XJH2"/>
<dbReference type="FunFam" id="3.30.70.330:FF:000272">
    <property type="entry name" value="Serine/arginine-rich splicing factor RS2Z32"/>
    <property type="match status" value="1"/>
</dbReference>
<feature type="compositionally biased region" description="Polar residues" evidence="3">
    <location>
        <begin position="90"/>
        <end position="107"/>
    </location>
</feature>
<keyword evidence="6" id="KW-1185">Reference proteome</keyword>
<evidence type="ECO:0000256" key="3">
    <source>
        <dbReference type="SAM" id="MobiDB-lite"/>
    </source>
</evidence>
<dbReference type="InterPro" id="IPR012677">
    <property type="entry name" value="Nucleotide-bd_a/b_plait_sf"/>
</dbReference>
<dbReference type="PANTHER" id="PTHR48038">
    <property type="entry name" value="RIBONUCLEOPROTEIN RB97D"/>
    <property type="match status" value="1"/>
</dbReference>
<evidence type="ECO:0000256" key="2">
    <source>
        <dbReference type="PROSITE-ProRule" id="PRU00176"/>
    </source>
</evidence>
<comment type="caution">
    <text evidence="5">The sequence shown here is derived from an EMBL/GenBank/DDBJ whole genome shotgun (WGS) entry which is preliminary data.</text>
</comment>
<evidence type="ECO:0000259" key="4">
    <source>
        <dbReference type="PROSITE" id="PS50102"/>
    </source>
</evidence>
<organism evidence="5 6">
    <name type="scientific">Tropilaelaps mercedesae</name>
    <dbReference type="NCBI Taxonomy" id="418985"/>
    <lineage>
        <taxon>Eukaryota</taxon>
        <taxon>Metazoa</taxon>
        <taxon>Ecdysozoa</taxon>
        <taxon>Arthropoda</taxon>
        <taxon>Chelicerata</taxon>
        <taxon>Arachnida</taxon>
        <taxon>Acari</taxon>
        <taxon>Parasitiformes</taxon>
        <taxon>Mesostigmata</taxon>
        <taxon>Gamasina</taxon>
        <taxon>Dermanyssoidea</taxon>
        <taxon>Laelapidae</taxon>
        <taxon>Tropilaelaps</taxon>
    </lineage>
</organism>
<dbReference type="Proteomes" id="UP000192247">
    <property type="component" value="Unassembled WGS sequence"/>
</dbReference>
<keyword evidence="1 2" id="KW-0694">RNA-binding</keyword>
<feature type="domain" description="RRM" evidence="4">
    <location>
        <begin position="7"/>
        <end position="77"/>
    </location>
</feature>
<reference evidence="5 6" key="1">
    <citation type="journal article" date="2017" name="Gigascience">
        <title>Draft genome of the honey bee ectoparasitic mite, Tropilaelaps mercedesae, is shaped by the parasitic life history.</title>
        <authorList>
            <person name="Dong X."/>
            <person name="Armstrong S.D."/>
            <person name="Xia D."/>
            <person name="Makepeace B.L."/>
            <person name="Darby A.C."/>
            <person name="Kadowaki T."/>
        </authorList>
    </citation>
    <scope>NUCLEOTIDE SEQUENCE [LARGE SCALE GENOMIC DNA]</scope>
    <source>
        <strain evidence="5">Wuxi-XJTLU</strain>
    </source>
</reference>
<dbReference type="PROSITE" id="PS50102">
    <property type="entry name" value="RRM"/>
    <property type="match status" value="1"/>
</dbReference>
<accession>A0A1V9XJH2</accession>
<dbReference type="AlphaFoldDB" id="A0A1V9XJH2"/>
<name>A0A1V9XJH2_9ACAR</name>
<dbReference type="InterPro" id="IPR035979">
    <property type="entry name" value="RBD_domain_sf"/>
</dbReference>
<evidence type="ECO:0000313" key="5">
    <source>
        <dbReference type="EMBL" id="OQR73591.1"/>
    </source>
</evidence>
<dbReference type="GO" id="GO:0003723">
    <property type="term" value="F:RNA binding"/>
    <property type="evidence" value="ECO:0007669"/>
    <property type="project" value="UniProtKB-UniRule"/>
</dbReference>
<dbReference type="SMART" id="SM00360">
    <property type="entry name" value="RRM"/>
    <property type="match status" value="1"/>
</dbReference>
<proteinExistence type="predicted"/>